<keyword evidence="2" id="KW-1185">Reference proteome</keyword>
<dbReference type="Proteomes" id="UP000249696">
    <property type="component" value="Unassembled WGS sequence"/>
</dbReference>
<name>A0A327RHK9_9FLAO</name>
<dbReference type="EMBL" id="QLLN01000001">
    <property type="protein sequence ID" value="RAJ15655.1"/>
    <property type="molecule type" value="Genomic_DNA"/>
</dbReference>
<evidence type="ECO:0000313" key="1">
    <source>
        <dbReference type="EMBL" id="RAJ15655.1"/>
    </source>
</evidence>
<reference evidence="1 2" key="1">
    <citation type="submission" date="2018-06" db="EMBL/GenBank/DDBJ databases">
        <title>Genomic Encyclopedia of Archaeal and Bacterial Type Strains, Phase II (KMG-II): from individual species to whole genera.</title>
        <authorList>
            <person name="Goeker M."/>
        </authorList>
    </citation>
    <scope>NUCLEOTIDE SEQUENCE [LARGE SCALE GENOMIC DNA]</scope>
    <source>
        <strain evidence="1 2">DSM 23522</strain>
    </source>
</reference>
<dbReference type="AlphaFoldDB" id="A0A327RHK9"/>
<evidence type="ECO:0000313" key="2">
    <source>
        <dbReference type="Proteomes" id="UP000249696"/>
    </source>
</evidence>
<gene>
    <name evidence="1" type="ORF">LV92_00353</name>
</gene>
<comment type="caution">
    <text evidence="1">The sequence shown here is derived from an EMBL/GenBank/DDBJ whole genome shotgun (WGS) entry which is preliminary data.</text>
</comment>
<sequence>MKSQSYKTILNPHRGHFKLIGIKKADLFSSAGQPEELKGFWNCGSTLFFRHKA</sequence>
<protein>
    <submittedName>
        <fullName evidence="1">Uncharacterized protein</fullName>
    </submittedName>
</protein>
<proteinExistence type="predicted"/>
<organism evidence="1 2">
    <name type="scientific">Arenibacter echinorum</name>
    <dbReference type="NCBI Taxonomy" id="440515"/>
    <lineage>
        <taxon>Bacteria</taxon>
        <taxon>Pseudomonadati</taxon>
        <taxon>Bacteroidota</taxon>
        <taxon>Flavobacteriia</taxon>
        <taxon>Flavobacteriales</taxon>
        <taxon>Flavobacteriaceae</taxon>
        <taxon>Arenibacter</taxon>
    </lineage>
</organism>
<accession>A0A327RHK9</accession>